<proteinExistence type="inferred from homology"/>
<dbReference type="SUPFAM" id="SSF53474">
    <property type="entry name" value="alpha/beta-Hydrolases"/>
    <property type="match status" value="1"/>
</dbReference>
<dbReference type="GO" id="GO:0005886">
    <property type="term" value="C:plasma membrane"/>
    <property type="evidence" value="ECO:0007669"/>
    <property type="project" value="TreeGrafter"/>
</dbReference>
<dbReference type="InterPro" id="IPR019819">
    <property type="entry name" value="Carboxylesterase_B_CS"/>
</dbReference>
<organism evidence="7 8">
    <name type="scientific">Oedothorax gibbosus</name>
    <dbReference type="NCBI Taxonomy" id="931172"/>
    <lineage>
        <taxon>Eukaryota</taxon>
        <taxon>Metazoa</taxon>
        <taxon>Ecdysozoa</taxon>
        <taxon>Arthropoda</taxon>
        <taxon>Chelicerata</taxon>
        <taxon>Arachnida</taxon>
        <taxon>Araneae</taxon>
        <taxon>Araneomorphae</taxon>
        <taxon>Entelegynae</taxon>
        <taxon>Araneoidea</taxon>
        <taxon>Linyphiidae</taxon>
        <taxon>Erigoninae</taxon>
        <taxon>Oedothorax</taxon>
    </lineage>
</organism>
<dbReference type="PANTHER" id="PTHR43918:SF4">
    <property type="entry name" value="CARBOXYLIC ESTER HYDROLASE"/>
    <property type="match status" value="1"/>
</dbReference>
<dbReference type="GO" id="GO:0005615">
    <property type="term" value="C:extracellular space"/>
    <property type="evidence" value="ECO:0007669"/>
    <property type="project" value="TreeGrafter"/>
</dbReference>
<keyword evidence="5" id="KW-0812">Transmembrane</keyword>
<evidence type="ECO:0000256" key="1">
    <source>
        <dbReference type="ARBA" id="ARBA00005964"/>
    </source>
</evidence>
<feature type="transmembrane region" description="Helical" evidence="5">
    <location>
        <begin position="85"/>
        <end position="104"/>
    </location>
</feature>
<dbReference type="AlphaFoldDB" id="A0AAV6W2X0"/>
<evidence type="ECO:0000256" key="4">
    <source>
        <dbReference type="ARBA" id="ARBA00023180"/>
    </source>
</evidence>
<evidence type="ECO:0000313" key="8">
    <source>
        <dbReference type="Proteomes" id="UP000827092"/>
    </source>
</evidence>
<name>A0AAV6W2X0_9ARAC</name>
<dbReference type="Proteomes" id="UP000827092">
    <property type="component" value="Unassembled WGS sequence"/>
</dbReference>
<comment type="similarity">
    <text evidence="1">Belongs to the type-B carboxylesterase/lipase family.</text>
</comment>
<keyword evidence="4" id="KW-0325">Glycoprotein</keyword>
<evidence type="ECO:0000259" key="6">
    <source>
        <dbReference type="Pfam" id="PF00135"/>
    </source>
</evidence>
<dbReference type="InterPro" id="IPR029058">
    <property type="entry name" value="AB_hydrolase_fold"/>
</dbReference>
<comment type="caution">
    <text evidence="7">The sequence shown here is derived from an EMBL/GenBank/DDBJ whole genome shotgun (WGS) entry which is preliminary data.</text>
</comment>
<dbReference type="EMBL" id="JAFNEN010000003">
    <property type="protein sequence ID" value="KAG8201699.1"/>
    <property type="molecule type" value="Genomic_DNA"/>
</dbReference>
<dbReference type="GO" id="GO:0019695">
    <property type="term" value="P:choline metabolic process"/>
    <property type="evidence" value="ECO:0007669"/>
    <property type="project" value="TreeGrafter"/>
</dbReference>
<dbReference type="PROSITE" id="PS00941">
    <property type="entry name" value="CARBOXYLESTERASE_B_2"/>
    <property type="match status" value="1"/>
</dbReference>
<evidence type="ECO:0000256" key="5">
    <source>
        <dbReference type="SAM" id="Phobius"/>
    </source>
</evidence>
<keyword evidence="8" id="KW-1185">Reference proteome</keyword>
<dbReference type="Pfam" id="PF00135">
    <property type="entry name" value="COesterase"/>
    <property type="match status" value="1"/>
</dbReference>
<dbReference type="InterPro" id="IPR002018">
    <property type="entry name" value="CarbesteraseB"/>
</dbReference>
<reference evidence="7 8" key="1">
    <citation type="journal article" date="2022" name="Nat. Ecol. Evol.">
        <title>A masculinizing supergene underlies an exaggerated male reproductive morph in a spider.</title>
        <authorList>
            <person name="Hendrickx F."/>
            <person name="De Corte Z."/>
            <person name="Sonet G."/>
            <person name="Van Belleghem S.M."/>
            <person name="Kostlbacher S."/>
            <person name="Vangestel C."/>
        </authorList>
    </citation>
    <scope>NUCLEOTIDE SEQUENCE [LARGE SCALE GENOMIC DNA]</scope>
    <source>
        <strain evidence="7">W744_W776</strain>
    </source>
</reference>
<keyword evidence="2" id="KW-0719">Serine esterase</keyword>
<keyword evidence="5" id="KW-1133">Transmembrane helix</keyword>
<feature type="domain" description="Carboxylesterase type B" evidence="6">
    <location>
        <begin position="117"/>
        <end position="609"/>
    </location>
</feature>
<dbReference type="GO" id="GO:0006581">
    <property type="term" value="P:acetylcholine catabolic process"/>
    <property type="evidence" value="ECO:0007669"/>
    <property type="project" value="TreeGrafter"/>
</dbReference>
<evidence type="ECO:0000313" key="7">
    <source>
        <dbReference type="EMBL" id="KAG8201699.1"/>
    </source>
</evidence>
<keyword evidence="3" id="KW-0378">Hydrolase</keyword>
<sequence>MPIAQLHKKELSAKLSAVLPAESSVVNSKSFKDYSTIIPTDDTSKLKAKMQYALTLLPKNLEKDRQQRVNSLLDNLIEKLKGRKIMTTLTATAIVLLVCVGVLWGQDDITEIDLGYYGKMRGKVRKSADGTAVKVFLGIRYAKPPIRFQKPKSLDQVTEPFDAFKMGPACMQYSETPYPWYDSEPGQSEDCLYVNVWSPAESTREKPRPVKIYIHGGGWFQTGSNRMGYYDGFGEALDTKDNDGNSLQDGVVVVTVNYRLGAFGFLTSGTSDAPGNMGFFDVSRAHIWLLNNLQYLGGNHTNMIYVGEGSGGIATSLFTTAVVRGTKYISNGGSAYTLKALEGVGPDGDPYNNNLRLTDVLAQALGCETSIKDKPKETVECLRGVNATHLVKTMASIGAKGPPNVFLPQFKGPGDFFVYNPFQALNAFPFTSRSDVLTTVTSEAGSNLLTTAFSKVFGNFGENDVALSAACAKQVVRKLLKKFPQNVTDALLGNLTKKASEFNRQRVIRAIGDVYFNCPAVFYAEDQKRTNGNEVTKTKFYLLEKHVYPPYNPWADWMGSVGFNNAQIEFVHPDGKLTVNNQTYEYTDEQSEQARVNRKLFLNFANSRQLPLPEYTTEDPAYGILNKDGSFSIEKENYHKRNCDILRPYFEYKKSG</sequence>
<dbReference type="PANTHER" id="PTHR43918">
    <property type="entry name" value="ACETYLCHOLINESTERASE"/>
    <property type="match status" value="1"/>
</dbReference>
<dbReference type="GO" id="GO:0003990">
    <property type="term" value="F:acetylcholinesterase activity"/>
    <property type="evidence" value="ECO:0007669"/>
    <property type="project" value="TreeGrafter"/>
</dbReference>
<accession>A0AAV6W2X0</accession>
<dbReference type="Gene3D" id="3.40.50.1820">
    <property type="entry name" value="alpha/beta hydrolase"/>
    <property type="match status" value="1"/>
</dbReference>
<evidence type="ECO:0000256" key="3">
    <source>
        <dbReference type="ARBA" id="ARBA00022801"/>
    </source>
</evidence>
<protein>
    <recommendedName>
        <fullName evidence="6">Carboxylesterase type B domain-containing protein</fullName>
    </recommendedName>
</protein>
<evidence type="ECO:0000256" key="2">
    <source>
        <dbReference type="ARBA" id="ARBA00022487"/>
    </source>
</evidence>
<dbReference type="InterPro" id="IPR050654">
    <property type="entry name" value="AChE-related_enzymes"/>
</dbReference>
<keyword evidence="5" id="KW-0472">Membrane</keyword>
<gene>
    <name evidence="7" type="ORF">JTE90_012763</name>
</gene>